<protein>
    <submittedName>
        <fullName evidence="6">Putative ABC transport system ATP-binding protein</fullName>
    </submittedName>
</protein>
<evidence type="ECO:0000256" key="4">
    <source>
        <dbReference type="ARBA" id="ARBA00022840"/>
    </source>
</evidence>
<evidence type="ECO:0000256" key="3">
    <source>
        <dbReference type="ARBA" id="ARBA00022741"/>
    </source>
</evidence>
<dbReference type="AlphaFoldDB" id="A0A841RNC3"/>
<feature type="domain" description="ABC transporter" evidence="5">
    <location>
        <begin position="6"/>
        <end position="228"/>
    </location>
</feature>
<name>A0A841RNC3_9BACI</name>
<dbReference type="EMBL" id="JACHON010000032">
    <property type="protein sequence ID" value="MBB6514341.1"/>
    <property type="molecule type" value="Genomic_DNA"/>
</dbReference>
<sequence>MPNPILQASNITRSFGSGKNAVHALRGINLTITESSLIILKGKSGSGKTTFMNILGGLDQPTDGTVTFLEQDISQFNHQEVDNFRKKHVGFIFQAFALLPMMTAIENVEFSLRIAGVPQEEWEKRIKESLEWVGLSKRAKHRPYELSGGEQQRVAIARAIAKRPSLILADEPTAELDSKRTFQIIRLFRSLVDEQKMTIIFTTHDPNVLHMADTIYELEDGQLIKSKLSS</sequence>
<dbReference type="Pfam" id="PF00005">
    <property type="entry name" value="ABC_tran"/>
    <property type="match status" value="1"/>
</dbReference>
<proteinExistence type="inferred from homology"/>
<keyword evidence="3" id="KW-0547">Nucleotide-binding</keyword>
<dbReference type="InterPro" id="IPR017871">
    <property type="entry name" value="ABC_transporter-like_CS"/>
</dbReference>
<keyword evidence="4 6" id="KW-0067">ATP-binding</keyword>
<reference evidence="6 7" key="1">
    <citation type="submission" date="2020-08" db="EMBL/GenBank/DDBJ databases">
        <title>Genomic Encyclopedia of Type Strains, Phase IV (KMG-IV): sequencing the most valuable type-strain genomes for metagenomic binning, comparative biology and taxonomic classification.</title>
        <authorList>
            <person name="Goeker M."/>
        </authorList>
    </citation>
    <scope>NUCLEOTIDE SEQUENCE [LARGE SCALE GENOMIC DNA]</scope>
    <source>
        <strain evidence="6 7">DSM 11805</strain>
    </source>
</reference>
<evidence type="ECO:0000259" key="5">
    <source>
        <dbReference type="PROSITE" id="PS50893"/>
    </source>
</evidence>
<evidence type="ECO:0000256" key="2">
    <source>
        <dbReference type="ARBA" id="ARBA00022448"/>
    </source>
</evidence>
<dbReference type="GO" id="GO:0016887">
    <property type="term" value="F:ATP hydrolysis activity"/>
    <property type="evidence" value="ECO:0007669"/>
    <property type="project" value="InterPro"/>
</dbReference>
<comment type="similarity">
    <text evidence="1">Belongs to the ABC transporter superfamily.</text>
</comment>
<dbReference type="PANTHER" id="PTHR24220">
    <property type="entry name" value="IMPORT ATP-BINDING PROTEIN"/>
    <property type="match status" value="1"/>
</dbReference>
<dbReference type="PROSITE" id="PS00211">
    <property type="entry name" value="ABC_TRANSPORTER_1"/>
    <property type="match status" value="1"/>
</dbReference>
<dbReference type="Gene3D" id="3.40.50.300">
    <property type="entry name" value="P-loop containing nucleotide triphosphate hydrolases"/>
    <property type="match status" value="1"/>
</dbReference>
<dbReference type="CDD" id="cd03255">
    <property type="entry name" value="ABC_MJ0796_LolCDE_FtsE"/>
    <property type="match status" value="1"/>
</dbReference>
<gene>
    <name evidence="6" type="ORF">GGQ92_003165</name>
</gene>
<accession>A0A841RNC3</accession>
<keyword evidence="7" id="KW-1185">Reference proteome</keyword>
<dbReference type="PROSITE" id="PS50893">
    <property type="entry name" value="ABC_TRANSPORTER_2"/>
    <property type="match status" value="1"/>
</dbReference>
<dbReference type="RefSeq" id="WP_184251159.1">
    <property type="nucleotide sequence ID" value="NZ_BAAACU010000031.1"/>
</dbReference>
<dbReference type="GO" id="GO:0005524">
    <property type="term" value="F:ATP binding"/>
    <property type="evidence" value="ECO:0007669"/>
    <property type="project" value="UniProtKB-KW"/>
</dbReference>
<comment type="caution">
    <text evidence="6">The sequence shown here is derived from an EMBL/GenBank/DDBJ whole genome shotgun (WGS) entry which is preliminary data.</text>
</comment>
<dbReference type="InterPro" id="IPR017911">
    <property type="entry name" value="MacB-like_ATP-bd"/>
</dbReference>
<evidence type="ECO:0000313" key="7">
    <source>
        <dbReference type="Proteomes" id="UP000572212"/>
    </source>
</evidence>
<dbReference type="InterPro" id="IPR015854">
    <property type="entry name" value="ABC_transpr_LolD-like"/>
</dbReference>
<dbReference type="GO" id="GO:0022857">
    <property type="term" value="F:transmembrane transporter activity"/>
    <property type="evidence" value="ECO:0007669"/>
    <property type="project" value="TreeGrafter"/>
</dbReference>
<dbReference type="SMART" id="SM00382">
    <property type="entry name" value="AAA"/>
    <property type="match status" value="1"/>
</dbReference>
<dbReference type="SUPFAM" id="SSF52540">
    <property type="entry name" value="P-loop containing nucleoside triphosphate hydrolases"/>
    <property type="match status" value="1"/>
</dbReference>
<dbReference type="Proteomes" id="UP000572212">
    <property type="component" value="Unassembled WGS sequence"/>
</dbReference>
<dbReference type="FunFam" id="3.40.50.300:FF:000032">
    <property type="entry name" value="Export ABC transporter ATP-binding protein"/>
    <property type="match status" value="1"/>
</dbReference>
<organism evidence="6 7">
    <name type="scientific">Gracilibacillus halotolerans</name>
    <dbReference type="NCBI Taxonomy" id="74386"/>
    <lineage>
        <taxon>Bacteria</taxon>
        <taxon>Bacillati</taxon>
        <taxon>Bacillota</taxon>
        <taxon>Bacilli</taxon>
        <taxon>Bacillales</taxon>
        <taxon>Bacillaceae</taxon>
        <taxon>Gracilibacillus</taxon>
    </lineage>
</organism>
<evidence type="ECO:0000313" key="6">
    <source>
        <dbReference type="EMBL" id="MBB6514341.1"/>
    </source>
</evidence>
<evidence type="ECO:0000256" key="1">
    <source>
        <dbReference type="ARBA" id="ARBA00005417"/>
    </source>
</evidence>
<dbReference type="GO" id="GO:0098796">
    <property type="term" value="C:membrane protein complex"/>
    <property type="evidence" value="ECO:0007669"/>
    <property type="project" value="UniProtKB-ARBA"/>
</dbReference>
<dbReference type="InterPro" id="IPR003439">
    <property type="entry name" value="ABC_transporter-like_ATP-bd"/>
</dbReference>
<dbReference type="InterPro" id="IPR027417">
    <property type="entry name" value="P-loop_NTPase"/>
</dbReference>
<dbReference type="GO" id="GO:0005886">
    <property type="term" value="C:plasma membrane"/>
    <property type="evidence" value="ECO:0007669"/>
    <property type="project" value="TreeGrafter"/>
</dbReference>
<dbReference type="InterPro" id="IPR003593">
    <property type="entry name" value="AAA+_ATPase"/>
</dbReference>
<keyword evidence="2" id="KW-0813">Transport</keyword>